<dbReference type="GO" id="GO:0016763">
    <property type="term" value="F:pentosyltransferase activity"/>
    <property type="evidence" value="ECO:0007669"/>
    <property type="project" value="TreeGrafter"/>
</dbReference>
<keyword evidence="4" id="KW-0808">Transferase</keyword>
<evidence type="ECO:0000256" key="7">
    <source>
        <dbReference type="ARBA" id="ARBA00023136"/>
    </source>
</evidence>
<feature type="transmembrane region" description="Helical" evidence="9">
    <location>
        <begin position="120"/>
        <end position="137"/>
    </location>
</feature>
<evidence type="ECO:0000256" key="9">
    <source>
        <dbReference type="SAM" id="Phobius"/>
    </source>
</evidence>
<evidence type="ECO:0000256" key="1">
    <source>
        <dbReference type="ARBA" id="ARBA00004651"/>
    </source>
</evidence>
<feature type="transmembrane region" description="Helical" evidence="9">
    <location>
        <begin position="274"/>
        <end position="292"/>
    </location>
</feature>
<keyword evidence="6 9" id="KW-1133">Transmembrane helix</keyword>
<dbReference type="AlphaFoldDB" id="A0A0A6D5Q4"/>
<sequence length="558" mass="62574">MKHLLAVGLFGRSPASAQLDRLALVAVLIIALFVRFHSITVPAIWGDEAYSLLLARETPTRIWALTSQHVHPPLYYMFLHYWGAVWGDAPLPARALSVLADVGTLLLCIKLMSLISTRRATWIAALLLALLPISIRFSQEARMYTLLGFWLMGATLALVCWARAPEQKRFAVIYALLMVAAFYTHYFAGLCVLVHWLFWWQSRSSRTVVTIGPGEWLITNIAVVFLYLPWVPHLFNQLADTGVLGWIAPVTLQQALMIVWQFSVIATDSFQSPMLRLLPLVLMLLFAATIIANSSDEQRFNWLLVSYFFVPLIALYLIALLHALFGPRYLFFSAPALAMMTAVALDIWGKRRIWLASAVLFFVVVVQLHGLTMVYRQNDELNGTNVRKDTGFASLVMQLNQNALSGDQVIIASAYWFPVFSYYSSAGIDLRFEVRSSLDDFLKLTRRGVLSLISDPVRLTYIDGVTVLDCRNLRIWWVTDAGLHGDRPLFAKGRSPRLTLHGGRISAYLFIAEPVPNAIATGTCSTLWPRLQPLPAAQNCPPAPSATSANRTRHSLRQ</sequence>
<evidence type="ECO:0000313" key="11">
    <source>
        <dbReference type="Proteomes" id="UP000030564"/>
    </source>
</evidence>
<dbReference type="Proteomes" id="UP000030564">
    <property type="component" value="Unassembled WGS sequence"/>
</dbReference>
<feature type="region of interest" description="Disordered" evidence="8">
    <location>
        <begin position="538"/>
        <end position="558"/>
    </location>
</feature>
<protein>
    <submittedName>
        <fullName evidence="10">Uncharacterized protein</fullName>
    </submittedName>
</protein>
<dbReference type="GO" id="GO:0009103">
    <property type="term" value="P:lipopolysaccharide biosynthetic process"/>
    <property type="evidence" value="ECO:0007669"/>
    <property type="project" value="TreeGrafter"/>
</dbReference>
<feature type="transmembrane region" description="Helical" evidence="9">
    <location>
        <begin position="143"/>
        <end position="162"/>
    </location>
</feature>
<dbReference type="OrthoDB" id="139918at2"/>
<evidence type="ECO:0000256" key="8">
    <source>
        <dbReference type="SAM" id="MobiDB-lite"/>
    </source>
</evidence>
<organism evidence="10 11">
    <name type="scientific">Pseudomonas chlororaphis</name>
    <dbReference type="NCBI Taxonomy" id="587753"/>
    <lineage>
        <taxon>Bacteria</taxon>
        <taxon>Pseudomonadati</taxon>
        <taxon>Pseudomonadota</taxon>
        <taxon>Gammaproteobacteria</taxon>
        <taxon>Pseudomonadales</taxon>
        <taxon>Pseudomonadaceae</taxon>
        <taxon>Pseudomonas</taxon>
    </lineage>
</organism>
<evidence type="ECO:0000256" key="2">
    <source>
        <dbReference type="ARBA" id="ARBA00022475"/>
    </source>
</evidence>
<evidence type="ECO:0000256" key="3">
    <source>
        <dbReference type="ARBA" id="ARBA00022676"/>
    </source>
</evidence>
<evidence type="ECO:0000256" key="6">
    <source>
        <dbReference type="ARBA" id="ARBA00022989"/>
    </source>
</evidence>
<name>A0A0A6D5Q4_9PSED</name>
<keyword evidence="5 9" id="KW-0812">Transmembrane</keyword>
<feature type="transmembrane region" description="Helical" evidence="9">
    <location>
        <begin position="211"/>
        <end position="231"/>
    </location>
</feature>
<feature type="transmembrane region" description="Helical" evidence="9">
    <location>
        <begin position="27"/>
        <end position="46"/>
    </location>
</feature>
<dbReference type="GO" id="GO:0010041">
    <property type="term" value="P:response to iron(III) ion"/>
    <property type="evidence" value="ECO:0007669"/>
    <property type="project" value="TreeGrafter"/>
</dbReference>
<evidence type="ECO:0000313" key="10">
    <source>
        <dbReference type="EMBL" id="KHA70535.1"/>
    </source>
</evidence>
<dbReference type="PANTHER" id="PTHR33908">
    <property type="entry name" value="MANNOSYLTRANSFERASE YKCB-RELATED"/>
    <property type="match status" value="1"/>
</dbReference>
<feature type="transmembrane region" description="Helical" evidence="9">
    <location>
        <begin position="355"/>
        <end position="375"/>
    </location>
</feature>
<dbReference type="EMBL" id="JSFK01000034">
    <property type="protein sequence ID" value="KHA70535.1"/>
    <property type="molecule type" value="Genomic_DNA"/>
</dbReference>
<proteinExistence type="predicted"/>
<accession>A0A0A6D5Q4</accession>
<feature type="transmembrane region" description="Helical" evidence="9">
    <location>
        <begin position="329"/>
        <end position="348"/>
    </location>
</feature>
<dbReference type="InterPro" id="IPR050297">
    <property type="entry name" value="LipidA_mod_glycosyltrf_83"/>
</dbReference>
<gene>
    <name evidence="10" type="ORF">NZ35_25260</name>
</gene>
<evidence type="ECO:0000256" key="5">
    <source>
        <dbReference type="ARBA" id="ARBA00022692"/>
    </source>
</evidence>
<keyword evidence="3" id="KW-0328">Glycosyltransferase</keyword>
<comment type="caution">
    <text evidence="10">The sequence shown here is derived from an EMBL/GenBank/DDBJ whole genome shotgun (WGS) entry which is preliminary data.</text>
</comment>
<keyword evidence="7 9" id="KW-0472">Membrane</keyword>
<feature type="transmembrane region" description="Helical" evidence="9">
    <location>
        <begin position="304"/>
        <end position="323"/>
    </location>
</feature>
<dbReference type="PANTHER" id="PTHR33908:SF3">
    <property type="entry name" value="UNDECAPRENYL PHOSPHATE-ALPHA-4-AMINO-4-DEOXY-L-ARABINOSE ARABINOSYL TRANSFERASE"/>
    <property type="match status" value="1"/>
</dbReference>
<feature type="transmembrane region" description="Helical" evidence="9">
    <location>
        <begin position="243"/>
        <end position="262"/>
    </location>
</feature>
<comment type="subcellular location">
    <subcellularLocation>
        <location evidence="1">Cell membrane</location>
        <topology evidence="1">Multi-pass membrane protein</topology>
    </subcellularLocation>
</comment>
<dbReference type="GO" id="GO:0005886">
    <property type="term" value="C:plasma membrane"/>
    <property type="evidence" value="ECO:0007669"/>
    <property type="project" value="UniProtKB-SubCell"/>
</dbReference>
<reference evidence="10 11" key="1">
    <citation type="submission" date="2014-10" db="EMBL/GenBank/DDBJ databases">
        <title>Draft genome sequence of Pseudomonas chlororaphis EA105.</title>
        <authorList>
            <person name="McCully L.M."/>
            <person name="Bitzer A.S."/>
            <person name="Spence C."/>
            <person name="Bais H."/>
            <person name="Silby M.W."/>
        </authorList>
    </citation>
    <scope>NUCLEOTIDE SEQUENCE [LARGE SCALE GENOMIC DNA]</scope>
    <source>
        <strain evidence="10 11">EA105</strain>
    </source>
</reference>
<keyword evidence="2" id="KW-1003">Cell membrane</keyword>
<feature type="transmembrane region" description="Helical" evidence="9">
    <location>
        <begin position="174"/>
        <end position="199"/>
    </location>
</feature>
<evidence type="ECO:0000256" key="4">
    <source>
        <dbReference type="ARBA" id="ARBA00022679"/>
    </source>
</evidence>